<evidence type="ECO:0000256" key="7">
    <source>
        <dbReference type="PIRSR" id="PIRSR602481-1"/>
    </source>
</evidence>
<keyword evidence="6" id="KW-0804">Transcription</keyword>
<feature type="binding site" evidence="8">
    <location>
        <position position="126"/>
    </location>
    <ligand>
        <name>Fe cation</name>
        <dbReference type="ChEBI" id="CHEBI:24875"/>
    </ligand>
</feature>
<dbReference type="Pfam" id="PF01475">
    <property type="entry name" value="FUR"/>
    <property type="match status" value="1"/>
</dbReference>
<keyword evidence="7" id="KW-0479">Metal-binding</keyword>
<protein>
    <recommendedName>
        <fullName evidence="11">Transcriptional repressor</fullName>
    </recommendedName>
</protein>
<evidence type="ECO:0000256" key="8">
    <source>
        <dbReference type="PIRSR" id="PIRSR602481-2"/>
    </source>
</evidence>
<keyword evidence="2" id="KW-0678">Repressor</keyword>
<sequence length="138" mass="16563">MNYPLIKQLREQGSRITKVRRRLAGIFERHHLPLTEQELRLRLAKAGSIVNKTTIYRELAHLKIKNIIKEVDLDDGKKRFELNFHQHHHHLVCTKCRMIDDIFVHNDVRHVEQKIRKEKKFLIQSHSLEFFGLCKNCH</sequence>
<organism evidence="9 10">
    <name type="scientific">Candidatus Doudnabacteria bacterium RIFCSPHIGHO2_12_FULL_48_16</name>
    <dbReference type="NCBI Taxonomy" id="1817838"/>
    <lineage>
        <taxon>Bacteria</taxon>
        <taxon>Candidatus Doudnaibacteriota</taxon>
    </lineage>
</organism>
<name>A0A1F5PJM5_9BACT</name>
<evidence type="ECO:0000256" key="4">
    <source>
        <dbReference type="ARBA" id="ARBA00023015"/>
    </source>
</evidence>
<keyword evidence="8" id="KW-0408">Iron</keyword>
<evidence type="ECO:0000313" key="9">
    <source>
        <dbReference type="EMBL" id="OGE90143.1"/>
    </source>
</evidence>
<dbReference type="GO" id="GO:0003700">
    <property type="term" value="F:DNA-binding transcription factor activity"/>
    <property type="evidence" value="ECO:0007669"/>
    <property type="project" value="InterPro"/>
</dbReference>
<feature type="binding site" evidence="7">
    <location>
        <position position="96"/>
    </location>
    <ligand>
        <name>Zn(2+)</name>
        <dbReference type="ChEBI" id="CHEBI:29105"/>
    </ligand>
</feature>
<dbReference type="PANTHER" id="PTHR33202:SF7">
    <property type="entry name" value="FERRIC UPTAKE REGULATION PROTEIN"/>
    <property type="match status" value="1"/>
</dbReference>
<dbReference type="SUPFAM" id="SSF46785">
    <property type="entry name" value="Winged helix' DNA-binding domain"/>
    <property type="match status" value="1"/>
</dbReference>
<evidence type="ECO:0000256" key="6">
    <source>
        <dbReference type="ARBA" id="ARBA00023163"/>
    </source>
</evidence>
<keyword evidence="4" id="KW-0805">Transcription regulation</keyword>
<comment type="cofactor">
    <cofactor evidence="8">
        <name>Mn(2+)</name>
        <dbReference type="ChEBI" id="CHEBI:29035"/>
    </cofactor>
    <cofactor evidence="8">
        <name>Fe(2+)</name>
        <dbReference type="ChEBI" id="CHEBI:29033"/>
    </cofactor>
    <text evidence="8">Binds 1 Mn(2+) or Fe(2+) ion per subunit.</text>
</comment>
<dbReference type="InterPro" id="IPR036388">
    <property type="entry name" value="WH-like_DNA-bd_sf"/>
</dbReference>
<comment type="cofactor">
    <cofactor evidence="7">
        <name>Zn(2+)</name>
        <dbReference type="ChEBI" id="CHEBI:29105"/>
    </cofactor>
    <text evidence="7">Binds 1 zinc ion per subunit.</text>
</comment>
<evidence type="ECO:0000256" key="3">
    <source>
        <dbReference type="ARBA" id="ARBA00022833"/>
    </source>
</evidence>
<dbReference type="Gene3D" id="1.10.10.10">
    <property type="entry name" value="Winged helix-like DNA-binding domain superfamily/Winged helix DNA-binding domain"/>
    <property type="match status" value="1"/>
</dbReference>
<accession>A0A1F5PJM5</accession>
<comment type="caution">
    <text evidence="9">The sequence shown here is derived from an EMBL/GenBank/DDBJ whole genome shotgun (WGS) entry which is preliminary data.</text>
</comment>
<feature type="binding site" evidence="7">
    <location>
        <position position="137"/>
    </location>
    <ligand>
        <name>Zn(2+)</name>
        <dbReference type="ChEBI" id="CHEBI:29105"/>
    </ligand>
</feature>
<keyword evidence="5" id="KW-0238">DNA-binding</keyword>
<dbReference type="InterPro" id="IPR043135">
    <property type="entry name" value="Fur_C"/>
</dbReference>
<feature type="binding site" evidence="8">
    <location>
        <position position="87"/>
    </location>
    <ligand>
        <name>Fe cation</name>
        <dbReference type="ChEBI" id="CHEBI:24875"/>
    </ligand>
</feature>
<reference evidence="9 10" key="1">
    <citation type="journal article" date="2016" name="Nat. Commun.">
        <title>Thousands of microbial genomes shed light on interconnected biogeochemical processes in an aquifer system.</title>
        <authorList>
            <person name="Anantharaman K."/>
            <person name="Brown C.T."/>
            <person name="Hug L.A."/>
            <person name="Sharon I."/>
            <person name="Castelle C.J."/>
            <person name="Probst A.J."/>
            <person name="Thomas B.C."/>
            <person name="Singh A."/>
            <person name="Wilkins M.J."/>
            <person name="Karaoz U."/>
            <person name="Brodie E.L."/>
            <person name="Williams K.H."/>
            <person name="Hubbard S.S."/>
            <person name="Banfield J.F."/>
        </authorList>
    </citation>
    <scope>NUCLEOTIDE SEQUENCE [LARGE SCALE GENOMIC DNA]</scope>
</reference>
<evidence type="ECO:0008006" key="11">
    <source>
        <dbReference type="Google" id="ProtNLM"/>
    </source>
</evidence>
<proteinExistence type="inferred from homology"/>
<dbReference type="EMBL" id="MFEY01000007">
    <property type="protein sequence ID" value="OGE90143.1"/>
    <property type="molecule type" value="Genomic_DNA"/>
</dbReference>
<dbReference type="InterPro" id="IPR036390">
    <property type="entry name" value="WH_DNA-bd_sf"/>
</dbReference>
<evidence type="ECO:0000256" key="2">
    <source>
        <dbReference type="ARBA" id="ARBA00022491"/>
    </source>
</evidence>
<dbReference type="GO" id="GO:0008270">
    <property type="term" value="F:zinc ion binding"/>
    <property type="evidence" value="ECO:0007669"/>
    <property type="project" value="TreeGrafter"/>
</dbReference>
<keyword evidence="3 7" id="KW-0862">Zinc</keyword>
<dbReference type="Gene3D" id="3.30.1490.190">
    <property type="match status" value="1"/>
</dbReference>
<dbReference type="CDD" id="cd07153">
    <property type="entry name" value="Fur_like"/>
    <property type="match status" value="1"/>
</dbReference>
<dbReference type="AlphaFoldDB" id="A0A1F5PJM5"/>
<dbReference type="GO" id="GO:0000976">
    <property type="term" value="F:transcription cis-regulatory region binding"/>
    <property type="evidence" value="ECO:0007669"/>
    <property type="project" value="TreeGrafter"/>
</dbReference>
<dbReference type="PANTHER" id="PTHR33202">
    <property type="entry name" value="ZINC UPTAKE REGULATION PROTEIN"/>
    <property type="match status" value="1"/>
</dbReference>
<dbReference type="InterPro" id="IPR002481">
    <property type="entry name" value="FUR"/>
</dbReference>
<feature type="binding site" evidence="7">
    <location>
        <position position="93"/>
    </location>
    <ligand>
        <name>Zn(2+)</name>
        <dbReference type="ChEBI" id="CHEBI:29105"/>
    </ligand>
</feature>
<dbReference type="GO" id="GO:1900376">
    <property type="term" value="P:regulation of secondary metabolite biosynthetic process"/>
    <property type="evidence" value="ECO:0007669"/>
    <property type="project" value="TreeGrafter"/>
</dbReference>
<evidence type="ECO:0000256" key="5">
    <source>
        <dbReference type="ARBA" id="ARBA00023125"/>
    </source>
</evidence>
<feature type="binding site" evidence="7">
    <location>
        <position position="134"/>
    </location>
    <ligand>
        <name>Zn(2+)</name>
        <dbReference type="ChEBI" id="CHEBI:29105"/>
    </ligand>
</feature>
<gene>
    <name evidence="9" type="ORF">A3E29_03490</name>
</gene>
<evidence type="ECO:0000313" key="10">
    <source>
        <dbReference type="Proteomes" id="UP000177682"/>
    </source>
</evidence>
<dbReference type="GO" id="GO:0045892">
    <property type="term" value="P:negative regulation of DNA-templated transcription"/>
    <property type="evidence" value="ECO:0007669"/>
    <property type="project" value="TreeGrafter"/>
</dbReference>
<comment type="similarity">
    <text evidence="1">Belongs to the Fur family.</text>
</comment>
<evidence type="ECO:0000256" key="1">
    <source>
        <dbReference type="ARBA" id="ARBA00007957"/>
    </source>
</evidence>
<dbReference type="Proteomes" id="UP000177682">
    <property type="component" value="Unassembled WGS sequence"/>
</dbReference>